<evidence type="ECO:0000256" key="1">
    <source>
        <dbReference type="SAM" id="MobiDB-lite"/>
    </source>
</evidence>
<feature type="non-terminal residue" evidence="2">
    <location>
        <position position="1"/>
    </location>
</feature>
<feature type="region of interest" description="Disordered" evidence="1">
    <location>
        <begin position="63"/>
        <end position="85"/>
    </location>
</feature>
<comment type="caution">
    <text evidence="2">The sequence shown here is derived from an EMBL/GenBank/DDBJ whole genome shotgun (WGS) entry which is preliminary data.</text>
</comment>
<accession>A0A2J8JVS8</accession>
<sequence length="85" mass="8732">PVLSRDEDSEEDADSEAERETPRVTAVAVMAAEPGHMDMGAEALPGPDEAAAAAAFAGKCARRPLASSGSRAPTPRACPAQLSQR</sequence>
<feature type="region of interest" description="Disordered" evidence="1">
    <location>
        <begin position="1"/>
        <end position="24"/>
    </location>
</feature>
<evidence type="ECO:0000313" key="3">
    <source>
        <dbReference type="Proteomes" id="UP000236370"/>
    </source>
</evidence>
<dbReference type="AlphaFoldDB" id="A0A2J8JVS8"/>
<evidence type="ECO:0000313" key="2">
    <source>
        <dbReference type="EMBL" id="PNI26870.1"/>
    </source>
</evidence>
<dbReference type="Proteomes" id="UP000236370">
    <property type="component" value="Unassembled WGS sequence"/>
</dbReference>
<reference evidence="2 3" key="1">
    <citation type="submission" date="2017-12" db="EMBL/GenBank/DDBJ databases">
        <title>High-resolution comparative analysis of great ape genomes.</title>
        <authorList>
            <person name="Pollen A."/>
            <person name="Hastie A."/>
            <person name="Hormozdiari F."/>
            <person name="Dougherty M."/>
            <person name="Liu R."/>
            <person name="Chaisson M."/>
            <person name="Hoppe E."/>
            <person name="Hill C."/>
            <person name="Pang A."/>
            <person name="Hillier L."/>
            <person name="Baker C."/>
            <person name="Armstrong J."/>
            <person name="Shendure J."/>
            <person name="Paten B."/>
            <person name="Wilson R."/>
            <person name="Chao H."/>
            <person name="Schneider V."/>
            <person name="Ventura M."/>
            <person name="Kronenberg Z."/>
            <person name="Murali S."/>
            <person name="Gordon D."/>
            <person name="Cantsilieris S."/>
            <person name="Munson K."/>
            <person name="Nelson B."/>
            <person name="Raja A."/>
            <person name="Underwood J."/>
            <person name="Diekhans M."/>
            <person name="Fiddes I."/>
            <person name="Haussler D."/>
            <person name="Eichler E."/>
        </authorList>
    </citation>
    <scope>NUCLEOTIDE SEQUENCE [LARGE SCALE GENOMIC DNA]</scope>
    <source>
        <strain evidence="2">Yerkes chimp pedigree #C0471</strain>
    </source>
</reference>
<gene>
    <name evidence="2" type="ORF">CK820_G0044153</name>
</gene>
<proteinExistence type="predicted"/>
<dbReference type="EMBL" id="NBAG03000421">
    <property type="protein sequence ID" value="PNI26870.1"/>
    <property type="molecule type" value="Genomic_DNA"/>
</dbReference>
<name>A0A2J8JVS8_PANTR</name>
<protein>
    <submittedName>
        <fullName evidence="2">DEAF1 isoform 4</fullName>
    </submittedName>
</protein>
<organism evidence="2 3">
    <name type="scientific">Pan troglodytes</name>
    <name type="common">Chimpanzee</name>
    <dbReference type="NCBI Taxonomy" id="9598"/>
    <lineage>
        <taxon>Eukaryota</taxon>
        <taxon>Metazoa</taxon>
        <taxon>Chordata</taxon>
        <taxon>Craniata</taxon>
        <taxon>Vertebrata</taxon>
        <taxon>Euteleostomi</taxon>
        <taxon>Mammalia</taxon>
        <taxon>Eutheria</taxon>
        <taxon>Euarchontoglires</taxon>
        <taxon>Primates</taxon>
        <taxon>Haplorrhini</taxon>
        <taxon>Catarrhini</taxon>
        <taxon>Hominidae</taxon>
        <taxon>Pan</taxon>
    </lineage>
</organism>